<dbReference type="Proteomes" id="UP000027135">
    <property type="component" value="Unassembled WGS sequence"/>
</dbReference>
<sequence length="85" mass="9846">MNTARKNDVNRRVLAIQAKKKRNRNTKGKGNKNREGDESTRSQTNRMRYTKRVDSSVIADATRSSTYTPQWNIMHISSKFLIFNG</sequence>
<feature type="compositionally biased region" description="Basic residues" evidence="1">
    <location>
        <begin position="18"/>
        <end position="31"/>
    </location>
</feature>
<accession>A0A067RG90</accession>
<name>A0A067RG90_ZOONE</name>
<organism evidence="2 3">
    <name type="scientific">Zootermopsis nevadensis</name>
    <name type="common">Dampwood termite</name>
    <dbReference type="NCBI Taxonomy" id="136037"/>
    <lineage>
        <taxon>Eukaryota</taxon>
        <taxon>Metazoa</taxon>
        <taxon>Ecdysozoa</taxon>
        <taxon>Arthropoda</taxon>
        <taxon>Hexapoda</taxon>
        <taxon>Insecta</taxon>
        <taxon>Pterygota</taxon>
        <taxon>Neoptera</taxon>
        <taxon>Polyneoptera</taxon>
        <taxon>Dictyoptera</taxon>
        <taxon>Blattodea</taxon>
        <taxon>Blattoidea</taxon>
        <taxon>Termitoidae</taxon>
        <taxon>Termopsidae</taxon>
        <taxon>Zootermopsis</taxon>
    </lineage>
</organism>
<evidence type="ECO:0000313" key="3">
    <source>
        <dbReference type="Proteomes" id="UP000027135"/>
    </source>
</evidence>
<protein>
    <submittedName>
        <fullName evidence="2">Uncharacterized protein</fullName>
    </submittedName>
</protein>
<evidence type="ECO:0000313" key="2">
    <source>
        <dbReference type="EMBL" id="KDR18102.1"/>
    </source>
</evidence>
<gene>
    <name evidence="2" type="ORF">L798_07644</name>
</gene>
<dbReference type="EMBL" id="KK852702">
    <property type="protein sequence ID" value="KDR18102.1"/>
    <property type="molecule type" value="Genomic_DNA"/>
</dbReference>
<feature type="compositionally biased region" description="Basic and acidic residues" evidence="1">
    <location>
        <begin position="1"/>
        <end position="11"/>
    </location>
</feature>
<proteinExistence type="predicted"/>
<dbReference type="AlphaFoldDB" id="A0A067RG90"/>
<reference evidence="2 3" key="1">
    <citation type="journal article" date="2014" name="Nat. Commun.">
        <title>Molecular traces of alternative social organization in a termite genome.</title>
        <authorList>
            <person name="Terrapon N."/>
            <person name="Li C."/>
            <person name="Robertson H.M."/>
            <person name="Ji L."/>
            <person name="Meng X."/>
            <person name="Booth W."/>
            <person name="Chen Z."/>
            <person name="Childers C.P."/>
            <person name="Glastad K.M."/>
            <person name="Gokhale K."/>
            <person name="Gowin J."/>
            <person name="Gronenberg W."/>
            <person name="Hermansen R.A."/>
            <person name="Hu H."/>
            <person name="Hunt B.G."/>
            <person name="Huylmans A.K."/>
            <person name="Khalil S.M."/>
            <person name="Mitchell R.D."/>
            <person name="Munoz-Torres M.C."/>
            <person name="Mustard J.A."/>
            <person name="Pan H."/>
            <person name="Reese J.T."/>
            <person name="Scharf M.E."/>
            <person name="Sun F."/>
            <person name="Vogel H."/>
            <person name="Xiao J."/>
            <person name="Yang W."/>
            <person name="Yang Z."/>
            <person name="Yang Z."/>
            <person name="Zhou J."/>
            <person name="Zhu J."/>
            <person name="Brent C.S."/>
            <person name="Elsik C.G."/>
            <person name="Goodisman M.A."/>
            <person name="Liberles D.A."/>
            <person name="Roe R.M."/>
            <person name="Vargo E.L."/>
            <person name="Vilcinskas A."/>
            <person name="Wang J."/>
            <person name="Bornberg-Bauer E."/>
            <person name="Korb J."/>
            <person name="Zhang G."/>
            <person name="Liebig J."/>
        </authorList>
    </citation>
    <scope>NUCLEOTIDE SEQUENCE [LARGE SCALE GENOMIC DNA]</scope>
    <source>
        <tissue evidence="2">Whole organism</tissue>
    </source>
</reference>
<feature type="region of interest" description="Disordered" evidence="1">
    <location>
        <begin position="1"/>
        <end position="53"/>
    </location>
</feature>
<dbReference type="InParanoid" id="A0A067RG90"/>
<keyword evidence="3" id="KW-1185">Reference proteome</keyword>
<evidence type="ECO:0000256" key="1">
    <source>
        <dbReference type="SAM" id="MobiDB-lite"/>
    </source>
</evidence>